<name>A0ABX0M8R5_9BURK</name>
<evidence type="ECO:0000313" key="2">
    <source>
        <dbReference type="EMBL" id="NHZ39994.1"/>
    </source>
</evidence>
<dbReference type="EMBL" id="VVIW01000003">
    <property type="protein sequence ID" value="NHZ39994.1"/>
    <property type="molecule type" value="Genomic_DNA"/>
</dbReference>
<evidence type="ECO:0000256" key="1">
    <source>
        <dbReference type="SAM" id="SignalP"/>
    </source>
</evidence>
<keyword evidence="1" id="KW-0732">Signal</keyword>
<keyword evidence="3" id="KW-1185">Reference proteome</keyword>
<evidence type="ECO:0000313" key="3">
    <source>
        <dbReference type="Proteomes" id="UP000819052"/>
    </source>
</evidence>
<organism evidence="2 3">
    <name type="scientific">Massilia aquatica</name>
    <dbReference type="NCBI Taxonomy" id="2609000"/>
    <lineage>
        <taxon>Bacteria</taxon>
        <taxon>Pseudomonadati</taxon>
        <taxon>Pseudomonadota</taxon>
        <taxon>Betaproteobacteria</taxon>
        <taxon>Burkholderiales</taxon>
        <taxon>Oxalobacteraceae</taxon>
        <taxon>Telluria group</taxon>
        <taxon>Massilia</taxon>
    </lineage>
</organism>
<gene>
    <name evidence="2" type="ORF">F1609_07445</name>
</gene>
<protein>
    <recommendedName>
        <fullName evidence="4">Rap1a immunity protein domain-containing protein</fullName>
    </recommendedName>
</protein>
<sequence length="130" mass="14737">MKATRLFLHVLVVAISVFSTMTARANEGEVWQIRGVGQHGCGKWIEARRENSTMVVLYEQWVASFIASYNYYQTDRARKLEVDVPDFPTINAYLDKFCSDKPLFTVAFGAAQLVQELGGVKALHNRPRPK</sequence>
<feature type="chain" id="PRO_5045145898" description="Rap1a immunity protein domain-containing protein" evidence="1">
    <location>
        <begin position="26"/>
        <end position="130"/>
    </location>
</feature>
<dbReference type="Proteomes" id="UP000819052">
    <property type="component" value="Unassembled WGS sequence"/>
</dbReference>
<dbReference type="RefSeq" id="WP_167075852.1">
    <property type="nucleotide sequence ID" value="NZ_VVIW01000003.1"/>
</dbReference>
<reference evidence="2 3" key="1">
    <citation type="submission" date="2019-09" db="EMBL/GenBank/DDBJ databases">
        <title>Taxonomy of Antarctic Massilia spp.: description of Massilia rubra sp. nov., Massilia aquatica sp. nov., Massilia mucilaginosa sp. nov., Massilia frigida sp. nov. isolated from streams, lakes and regoliths.</title>
        <authorList>
            <person name="Holochova P."/>
            <person name="Sedlacek I."/>
            <person name="Kralova S."/>
            <person name="Maslanova I."/>
            <person name="Busse H.-J."/>
            <person name="Stankova E."/>
            <person name="Vrbovska V."/>
            <person name="Kovarovic V."/>
            <person name="Bartak M."/>
            <person name="Svec P."/>
            <person name="Pantucek R."/>
        </authorList>
    </citation>
    <scope>NUCLEOTIDE SEQUENCE [LARGE SCALE GENOMIC DNA]</scope>
    <source>
        <strain evidence="2 3">CCM 8693</strain>
    </source>
</reference>
<proteinExistence type="predicted"/>
<comment type="caution">
    <text evidence="2">The sequence shown here is derived from an EMBL/GenBank/DDBJ whole genome shotgun (WGS) entry which is preliminary data.</text>
</comment>
<feature type="signal peptide" evidence="1">
    <location>
        <begin position="1"/>
        <end position="25"/>
    </location>
</feature>
<evidence type="ECO:0008006" key="4">
    <source>
        <dbReference type="Google" id="ProtNLM"/>
    </source>
</evidence>
<accession>A0ABX0M8R5</accession>